<gene>
    <name evidence="2" type="ORF">PMZ80_008463</name>
</gene>
<feature type="region of interest" description="Disordered" evidence="1">
    <location>
        <begin position="162"/>
        <end position="218"/>
    </location>
</feature>
<dbReference type="Proteomes" id="UP001334248">
    <property type="component" value="Unassembled WGS sequence"/>
</dbReference>
<evidence type="ECO:0000256" key="1">
    <source>
        <dbReference type="SAM" id="MobiDB-lite"/>
    </source>
</evidence>
<evidence type="ECO:0000313" key="2">
    <source>
        <dbReference type="EMBL" id="KAK5939160.1"/>
    </source>
</evidence>
<feature type="compositionally biased region" description="Acidic residues" evidence="1">
    <location>
        <begin position="191"/>
        <end position="205"/>
    </location>
</feature>
<reference evidence="2 3" key="1">
    <citation type="journal article" date="2023" name="Res Sq">
        <title>Genomic and morphological characterization of Knufia obscura isolated from the Mars 2020 spacecraft assembly facility.</title>
        <authorList>
            <person name="Chander A.M."/>
            <person name="Teixeira M.M."/>
            <person name="Singh N.K."/>
            <person name="Williams M.P."/>
            <person name="Parker C.W."/>
            <person name="Leo P."/>
            <person name="Stajich J.E."/>
            <person name="Torok T."/>
            <person name="Tighe S."/>
            <person name="Mason C.E."/>
            <person name="Venkateswaran K."/>
        </authorList>
    </citation>
    <scope>NUCLEOTIDE SEQUENCE [LARGE SCALE GENOMIC DNA]</scope>
    <source>
        <strain evidence="2 3">CCFEE 5817</strain>
    </source>
</reference>
<proteinExistence type="predicted"/>
<organism evidence="2 3">
    <name type="scientific">Knufia obscura</name>
    <dbReference type="NCBI Taxonomy" id="1635080"/>
    <lineage>
        <taxon>Eukaryota</taxon>
        <taxon>Fungi</taxon>
        <taxon>Dikarya</taxon>
        <taxon>Ascomycota</taxon>
        <taxon>Pezizomycotina</taxon>
        <taxon>Eurotiomycetes</taxon>
        <taxon>Chaetothyriomycetidae</taxon>
        <taxon>Chaetothyriales</taxon>
        <taxon>Trichomeriaceae</taxon>
        <taxon>Knufia</taxon>
    </lineage>
</organism>
<dbReference type="GeneID" id="90001912"/>
<sequence length="218" mass="25139">MEGPRTFMNTPRELQDMVLHEYFRDVVITIYPALSDDETEERRKRTEPHPCLTIFHVSKGLHQLARAAFYRHATFHHWAPAISDDFNFWNRYRTGFPSKRFEKVSGDIDFALLLNKARVIVNADAATDLYEVKSMIETQFDIIKKWFDDVFENKLLKPRIWSDQTPASTEPEVSSGEDEDSSDDGSNGDGEANDEEEVNDSEEETTAERVSEPDVEAE</sequence>
<protein>
    <submittedName>
        <fullName evidence="2">Uncharacterized protein</fullName>
    </submittedName>
</protein>
<comment type="caution">
    <text evidence="2">The sequence shown here is derived from an EMBL/GenBank/DDBJ whole genome shotgun (WGS) entry which is preliminary data.</text>
</comment>
<name>A0ABR0REX7_9EURO</name>
<evidence type="ECO:0000313" key="3">
    <source>
        <dbReference type="Proteomes" id="UP001334248"/>
    </source>
</evidence>
<keyword evidence="3" id="KW-1185">Reference proteome</keyword>
<dbReference type="RefSeq" id="XP_064727250.1">
    <property type="nucleotide sequence ID" value="XM_064876863.1"/>
</dbReference>
<dbReference type="EMBL" id="JAVHJV010000011">
    <property type="protein sequence ID" value="KAK5939160.1"/>
    <property type="molecule type" value="Genomic_DNA"/>
</dbReference>
<accession>A0ABR0REX7</accession>